<evidence type="ECO:0000256" key="3">
    <source>
        <dbReference type="ARBA" id="ARBA00004763"/>
    </source>
</evidence>
<dbReference type="Gene3D" id="3.20.20.20">
    <property type="entry name" value="Dihydropteroate synthase-like"/>
    <property type="match status" value="1"/>
</dbReference>
<dbReference type="GO" id="GO:0005829">
    <property type="term" value="C:cytosol"/>
    <property type="evidence" value="ECO:0007669"/>
    <property type="project" value="TreeGrafter"/>
</dbReference>
<dbReference type="PANTHER" id="PTHR20941:SF1">
    <property type="entry name" value="FOLIC ACID SYNTHESIS PROTEIN FOL1"/>
    <property type="match status" value="1"/>
</dbReference>
<evidence type="ECO:0000256" key="1">
    <source>
        <dbReference type="ARBA" id="ARBA00000012"/>
    </source>
</evidence>
<accession>A0A5J4FWN3</accession>
<gene>
    <name evidence="11" type="primary">folP</name>
    <name evidence="11" type="ORF">ULMS_12060</name>
</gene>
<evidence type="ECO:0000313" key="11">
    <source>
        <dbReference type="EMBL" id="GEQ85698.1"/>
    </source>
</evidence>
<name>A0A5J4FWN3_9FLAO</name>
<dbReference type="InterPro" id="IPR045031">
    <property type="entry name" value="DHP_synth-like"/>
</dbReference>
<dbReference type="GO" id="GO:0046656">
    <property type="term" value="P:folic acid biosynthetic process"/>
    <property type="evidence" value="ECO:0007669"/>
    <property type="project" value="UniProtKB-KW"/>
</dbReference>
<dbReference type="AlphaFoldDB" id="A0A5J4FWN3"/>
<protein>
    <recommendedName>
        <fullName evidence="4 9">Dihydropteroate synthase</fullName>
        <shortName evidence="9">DHPS</shortName>
        <ecNumber evidence="4 9">2.5.1.15</ecNumber>
    </recommendedName>
    <alternativeName>
        <fullName evidence="9">Dihydropteroate pyrophosphorylase</fullName>
    </alternativeName>
</protein>
<sequence length="266" mass="29246">MSMPHVMGIINVTPDSFYDGGNTTSIRPIIAQATKMLGEGATFLDIGGYSSRPNASDISASEEIERVIPAIKAIIDEFPEALISIDTFRSNVASAAIEAGACIVNDISGGLLDAEMYNTVARYQVPYILMHMRGTPQTMKTETDYKNITKEVLFYFSQRIAEARSHNINDIIVDPGFGFSKTAAQSFELMNSLELFKHLDLPILAGVSRKSMIYKTLKTEPTEALNGTTALNMVALQKGASILRVHDVKEAMECIKLNHQLNKHQL</sequence>
<keyword evidence="5 9" id="KW-0808">Transferase</keyword>
<comment type="function">
    <text evidence="9">Catalyzes the condensation of para-aminobenzoate (pABA) with 6-hydroxymethyl-7,8-dihydropterin diphosphate (DHPt-PP) to form 7,8-dihydropteroate (H2Pte), the immediate precursor of folate derivatives.</text>
</comment>
<dbReference type="OrthoDB" id="9811744at2"/>
<dbReference type="NCBIfam" id="TIGR01496">
    <property type="entry name" value="DHPS"/>
    <property type="match status" value="1"/>
</dbReference>
<dbReference type="EC" id="2.5.1.15" evidence="4 9"/>
<evidence type="ECO:0000259" key="10">
    <source>
        <dbReference type="PROSITE" id="PS50972"/>
    </source>
</evidence>
<dbReference type="InterPro" id="IPR006390">
    <property type="entry name" value="DHP_synth_dom"/>
</dbReference>
<comment type="similarity">
    <text evidence="9">Belongs to the DHPS family.</text>
</comment>
<evidence type="ECO:0000256" key="4">
    <source>
        <dbReference type="ARBA" id="ARBA00012458"/>
    </source>
</evidence>
<reference evidence="11 12" key="1">
    <citation type="submission" date="2019-08" db="EMBL/GenBank/DDBJ databases">
        <title>Ulvibacter marinistellae sp. nov., isolated from a starfish, Patiria pectinifera.</title>
        <authorList>
            <person name="Kawano K."/>
            <person name="Ushijima N."/>
            <person name="Kihara M."/>
            <person name="Itoh H."/>
        </authorList>
    </citation>
    <scope>NUCLEOTIDE SEQUENCE [LARGE SCALE GENOMIC DNA]</scope>
    <source>
        <strain evidence="11 12">KK4</strain>
    </source>
</reference>
<dbReference type="Pfam" id="PF00809">
    <property type="entry name" value="Pterin_bind"/>
    <property type="match status" value="1"/>
</dbReference>
<dbReference type="Proteomes" id="UP000326994">
    <property type="component" value="Unassembled WGS sequence"/>
</dbReference>
<proteinExistence type="inferred from homology"/>
<feature type="domain" description="Pterin-binding" evidence="10">
    <location>
        <begin position="4"/>
        <end position="256"/>
    </location>
</feature>
<evidence type="ECO:0000256" key="5">
    <source>
        <dbReference type="ARBA" id="ARBA00022679"/>
    </source>
</evidence>
<organism evidence="11 12">
    <name type="scientific">Patiriisocius marinistellae</name>
    <dbReference type="NCBI Taxonomy" id="2494560"/>
    <lineage>
        <taxon>Bacteria</taxon>
        <taxon>Pseudomonadati</taxon>
        <taxon>Bacteroidota</taxon>
        <taxon>Flavobacteriia</taxon>
        <taxon>Flavobacteriales</taxon>
        <taxon>Flavobacteriaceae</taxon>
        <taxon>Patiriisocius</taxon>
    </lineage>
</organism>
<dbReference type="InterPro" id="IPR000489">
    <property type="entry name" value="Pterin-binding_dom"/>
</dbReference>
<evidence type="ECO:0000256" key="6">
    <source>
        <dbReference type="ARBA" id="ARBA00022723"/>
    </source>
</evidence>
<evidence type="ECO:0000256" key="8">
    <source>
        <dbReference type="ARBA" id="ARBA00022909"/>
    </source>
</evidence>
<comment type="pathway">
    <text evidence="3 9">Cofactor biosynthesis; tetrahydrofolate biosynthesis; 7,8-dihydrofolate from 2-amino-4-hydroxy-6-hydroxymethyl-7,8-dihydropteridine diphosphate and 4-aminobenzoate: step 1/2.</text>
</comment>
<keyword evidence="7 9" id="KW-0460">Magnesium</keyword>
<dbReference type="GO" id="GO:0046654">
    <property type="term" value="P:tetrahydrofolate biosynthetic process"/>
    <property type="evidence" value="ECO:0007669"/>
    <property type="project" value="UniProtKB-UniPathway"/>
</dbReference>
<evidence type="ECO:0000256" key="9">
    <source>
        <dbReference type="RuleBase" id="RU361205"/>
    </source>
</evidence>
<dbReference type="PROSITE" id="PS50972">
    <property type="entry name" value="PTERIN_BINDING"/>
    <property type="match status" value="1"/>
</dbReference>
<comment type="cofactor">
    <cofactor evidence="2 9">
        <name>Mg(2+)</name>
        <dbReference type="ChEBI" id="CHEBI:18420"/>
    </cofactor>
</comment>
<evidence type="ECO:0000256" key="7">
    <source>
        <dbReference type="ARBA" id="ARBA00022842"/>
    </source>
</evidence>
<keyword evidence="6 9" id="KW-0479">Metal-binding</keyword>
<comment type="catalytic activity">
    <reaction evidence="1">
        <text>(7,8-dihydropterin-6-yl)methyl diphosphate + 4-aminobenzoate = 7,8-dihydropteroate + diphosphate</text>
        <dbReference type="Rhea" id="RHEA:19949"/>
        <dbReference type="ChEBI" id="CHEBI:17836"/>
        <dbReference type="ChEBI" id="CHEBI:17839"/>
        <dbReference type="ChEBI" id="CHEBI:33019"/>
        <dbReference type="ChEBI" id="CHEBI:72950"/>
        <dbReference type="EC" id="2.5.1.15"/>
    </reaction>
</comment>
<dbReference type="SUPFAM" id="SSF51717">
    <property type="entry name" value="Dihydropteroate synthetase-like"/>
    <property type="match status" value="1"/>
</dbReference>
<evidence type="ECO:0000256" key="2">
    <source>
        <dbReference type="ARBA" id="ARBA00001946"/>
    </source>
</evidence>
<dbReference type="CDD" id="cd00739">
    <property type="entry name" value="DHPS"/>
    <property type="match status" value="1"/>
</dbReference>
<keyword evidence="8 9" id="KW-0289">Folate biosynthesis</keyword>
<comment type="caution">
    <text evidence="11">The sequence shown here is derived from an EMBL/GenBank/DDBJ whole genome shotgun (WGS) entry which is preliminary data.</text>
</comment>
<dbReference type="PANTHER" id="PTHR20941">
    <property type="entry name" value="FOLATE SYNTHESIS PROTEINS"/>
    <property type="match status" value="1"/>
</dbReference>
<dbReference type="GO" id="GO:0046872">
    <property type="term" value="F:metal ion binding"/>
    <property type="evidence" value="ECO:0007669"/>
    <property type="project" value="UniProtKB-KW"/>
</dbReference>
<dbReference type="EMBL" id="BKCF01000001">
    <property type="protein sequence ID" value="GEQ85698.1"/>
    <property type="molecule type" value="Genomic_DNA"/>
</dbReference>
<dbReference type="PROSITE" id="PS00792">
    <property type="entry name" value="DHPS_1"/>
    <property type="match status" value="1"/>
</dbReference>
<dbReference type="InterPro" id="IPR011005">
    <property type="entry name" value="Dihydropteroate_synth-like_sf"/>
</dbReference>
<evidence type="ECO:0000313" key="12">
    <source>
        <dbReference type="Proteomes" id="UP000326994"/>
    </source>
</evidence>
<dbReference type="GO" id="GO:0004156">
    <property type="term" value="F:dihydropteroate synthase activity"/>
    <property type="evidence" value="ECO:0007669"/>
    <property type="project" value="UniProtKB-EC"/>
</dbReference>
<dbReference type="UniPathway" id="UPA00077">
    <property type="reaction ID" value="UER00156"/>
</dbReference>
<keyword evidence="12" id="KW-1185">Reference proteome</keyword>